<keyword evidence="4" id="KW-0736">Signalosome</keyword>
<evidence type="ECO:0000256" key="4">
    <source>
        <dbReference type="ARBA" id="ARBA00022790"/>
    </source>
</evidence>
<organism evidence="7 8">
    <name type="scientific">Trichomonas vaginalis (strain ATCC PRA-98 / G3)</name>
    <dbReference type="NCBI Taxonomy" id="412133"/>
    <lineage>
        <taxon>Eukaryota</taxon>
        <taxon>Metamonada</taxon>
        <taxon>Parabasalia</taxon>
        <taxon>Trichomonadida</taxon>
        <taxon>Trichomonadidae</taxon>
        <taxon>Trichomonas</taxon>
    </lineage>
</organism>
<evidence type="ECO:0000313" key="8">
    <source>
        <dbReference type="Proteomes" id="UP000001542"/>
    </source>
</evidence>
<reference evidence="7" key="2">
    <citation type="journal article" date="2007" name="Science">
        <title>Draft genome sequence of the sexually transmitted pathogen Trichomonas vaginalis.</title>
        <authorList>
            <person name="Carlton J.M."/>
            <person name="Hirt R.P."/>
            <person name="Silva J.C."/>
            <person name="Delcher A.L."/>
            <person name="Schatz M."/>
            <person name="Zhao Q."/>
            <person name="Wortman J.R."/>
            <person name="Bidwell S.L."/>
            <person name="Alsmark U.C.M."/>
            <person name="Besteiro S."/>
            <person name="Sicheritz-Ponten T."/>
            <person name="Noel C.J."/>
            <person name="Dacks J.B."/>
            <person name="Foster P.G."/>
            <person name="Simillion C."/>
            <person name="Van de Peer Y."/>
            <person name="Miranda-Saavedra D."/>
            <person name="Barton G.J."/>
            <person name="Westrop G.D."/>
            <person name="Mueller S."/>
            <person name="Dessi D."/>
            <person name="Fiori P.L."/>
            <person name="Ren Q."/>
            <person name="Paulsen I."/>
            <person name="Zhang H."/>
            <person name="Bastida-Corcuera F.D."/>
            <person name="Simoes-Barbosa A."/>
            <person name="Brown M.T."/>
            <person name="Hayes R.D."/>
            <person name="Mukherjee M."/>
            <person name="Okumura C.Y."/>
            <person name="Schneider R."/>
            <person name="Smith A.J."/>
            <person name="Vanacova S."/>
            <person name="Villalvazo M."/>
            <person name="Haas B.J."/>
            <person name="Pertea M."/>
            <person name="Feldblyum T.V."/>
            <person name="Utterback T.R."/>
            <person name="Shu C.L."/>
            <person name="Osoegawa K."/>
            <person name="de Jong P.J."/>
            <person name="Hrdy I."/>
            <person name="Horvathova L."/>
            <person name="Zubacova Z."/>
            <person name="Dolezal P."/>
            <person name="Malik S.B."/>
            <person name="Logsdon J.M. Jr."/>
            <person name="Henze K."/>
            <person name="Gupta A."/>
            <person name="Wang C.C."/>
            <person name="Dunne R.L."/>
            <person name="Upcroft J.A."/>
            <person name="Upcroft P."/>
            <person name="White O."/>
            <person name="Salzberg S.L."/>
            <person name="Tang P."/>
            <person name="Chiu C.-H."/>
            <person name="Lee Y.-S."/>
            <person name="Embley T.M."/>
            <person name="Coombs G.H."/>
            <person name="Mottram J.C."/>
            <person name="Tachezy J."/>
            <person name="Fraser-Liggett C.M."/>
            <person name="Johnson P.J."/>
        </authorList>
    </citation>
    <scope>NUCLEOTIDE SEQUENCE [LARGE SCALE GENOMIC DNA]</scope>
    <source>
        <strain evidence="7">G3</strain>
    </source>
</reference>
<keyword evidence="8" id="KW-1185">Reference proteome</keyword>
<dbReference type="GO" id="GO:0005737">
    <property type="term" value="C:cytoplasm"/>
    <property type="evidence" value="ECO:0007669"/>
    <property type="project" value="UniProtKB-SubCell"/>
</dbReference>
<feature type="domain" description="PCI" evidence="6">
    <location>
        <begin position="267"/>
        <end position="338"/>
    </location>
</feature>
<evidence type="ECO:0000313" key="7">
    <source>
        <dbReference type="EMBL" id="EAX91198.1"/>
    </source>
</evidence>
<name>A2FV62_TRIV3</name>
<dbReference type="SMR" id="A2FV62"/>
<dbReference type="Pfam" id="PF01399">
    <property type="entry name" value="PCI"/>
    <property type="match status" value="1"/>
</dbReference>
<evidence type="ECO:0000256" key="5">
    <source>
        <dbReference type="ARBA" id="ARBA00023242"/>
    </source>
</evidence>
<evidence type="ECO:0000259" key="6">
    <source>
        <dbReference type="Pfam" id="PF01399"/>
    </source>
</evidence>
<accession>A2FV62</accession>
<reference evidence="7" key="1">
    <citation type="submission" date="2006-10" db="EMBL/GenBank/DDBJ databases">
        <authorList>
            <person name="Amadeo P."/>
            <person name="Zhao Q."/>
            <person name="Wortman J."/>
            <person name="Fraser-Liggett C."/>
            <person name="Carlton J."/>
        </authorList>
    </citation>
    <scope>NUCLEOTIDE SEQUENCE</scope>
    <source>
        <strain evidence="7">G3</strain>
    </source>
</reference>
<dbReference type="Proteomes" id="UP000001542">
    <property type="component" value="Unassembled WGS sequence"/>
</dbReference>
<dbReference type="InterPro" id="IPR019585">
    <property type="entry name" value="Rpn7/CSN1"/>
</dbReference>
<keyword evidence="5" id="KW-0539">Nucleus</keyword>
<keyword evidence="3" id="KW-0963">Cytoplasm</keyword>
<gene>
    <name evidence="7" type="ORF">TVAG_220920</name>
</gene>
<dbReference type="InterPro" id="IPR000717">
    <property type="entry name" value="PCI_dom"/>
</dbReference>
<comment type="subcellular location">
    <subcellularLocation>
        <location evidence="2">Cytoplasm</location>
    </subcellularLocation>
    <subcellularLocation>
        <location evidence="1">Nucleus</location>
    </subcellularLocation>
</comment>
<sequence length="376" mass="42581">MTERQQLINRLVHLVKTSISIRYYLHLLRNEKDPPSKQMLKSQLEVYAQETNCSEITFVMNSAIQPTSKIIIGGTLLKNKEPKGAFGIGKGGSEDQKSNHSTKASTDMSNFHYKNALVNYQKAIKESKKDKFYMQRMEANYMLENYNVAYALACKTGNPTLKFLMAVTSGHFQEANAVIPNLNLDGTHKGSETRDFVNKFCLVQLIMYVKLATSPSTDVIEMFDKLNHIVLNFKLPHISNIVDAFKAHDYGKAMQYINMLEPNLYDSLYAAPVSKEMIDAMIGRNIINFILPCSRISLFTISVQSSTNIATVCAHVINAIREGELTGKIDPETNEYIHFDSRYSEVVKLYNDLTVIENNVDRALFMFNAKKVVTEP</sequence>
<dbReference type="VEuPathDB" id="TrichDB:TVAGG3_0501010"/>
<dbReference type="InParanoid" id="A2FV62"/>
<dbReference type="PANTHER" id="PTHR14145">
    <property type="entry name" value="26S PROTESOME SUBUNIT 6"/>
    <property type="match status" value="1"/>
</dbReference>
<evidence type="ECO:0000256" key="2">
    <source>
        <dbReference type="ARBA" id="ARBA00004496"/>
    </source>
</evidence>
<dbReference type="KEGG" id="tva:4748891"/>
<dbReference type="VEuPathDB" id="TrichDB:TVAG_220920"/>
<dbReference type="EMBL" id="DS114051">
    <property type="protein sequence ID" value="EAX91198.1"/>
    <property type="molecule type" value="Genomic_DNA"/>
</dbReference>
<dbReference type="GO" id="GO:0008180">
    <property type="term" value="C:COP9 signalosome"/>
    <property type="evidence" value="ECO:0000318"/>
    <property type="project" value="GO_Central"/>
</dbReference>
<protein>
    <recommendedName>
        <fullName evidence="6">PCI domain-containing protein</fullName>
    </recommendedName>
</protein>
<proteinExistence type="predicted"/>
<dbReference type="PANTHER" id="PTHR14145:SF2">
    <property type="entry name" value="COP9 SIGNALOSOME COMPLEX SUBUNIT 1"/>
    <property type="match status" value="1"/>
</dbReference>
<evidence type="ECO:0000256" key="3">
    <source>
        <dbReference type="ARBA" id="ARBA00022490"/>
    </source>
</evidence>
<evidence type="ECO:0000256" key="1">
    <source>
        <dbReference type="ARBA" id="ARBA00004123"/>
    </source>
</evidence>
<dbReference type="AlphaFoldDB" id="A2FV62"/>
<dbReference type="RefSeq" id="XP_001304128.1">
    <property type="nucleotide sequence ID" value="XM_001304127.1"/>
</dbReference>